<reference evidence="1 2" key="1">
    <citation type="submission" date="2018-09" db="EMBL/GenBank/DDBJ databases">
        <title>Murine metabolic-syndrome-specific gut microbial biobank.</title>
        <authorList>
            <person name="Liu C."/>
        </authorList>
    </citation>
    <scope>NUCLEOTIDE SEQUENCE [LARGE SCALE GENOMIC DNA]</scope>
    <source>
        <strain evidence="1 2">0.1xD8-82</strain>
    </source>
</reference>
<dbReference type="Gene3D" id="3.20.20.80">
    <property type="entry name" value="Glycosidases"/>
    <property type="match status" value="1"/>
</dbReference>
<evidence type="ECO:0008006" key="3">
    <source>
        <dbReference type="Google" id="ProtNLM"/>
    </source>
</evidence>
<sequence>MGAGKERRQVVSMKVIAMYLPQFHKVKENDLWWGEGFSDWVSAQNTTACFEGHYQPHLPLNNYYYDLMQKETMQWQADMMHKYGVDGMCIYHYWFENGRRILEKPAENLLKWKDIDMPFCFCWANETWARSWGNIKEANSWTNVLEVKGDNERAILLNQDYGDVNSWKEHFDYLYPFFKDSRYIKIDGRPLFLIYKSKLLTCLKDMLDCWRKWAKEKGFPDLYIIGCNCSGNEFLYLDAELYHEPLRGSRGLVENLFDSDIKRIDYSAVWNNILSEPPKDNTYYGAFVGYDDTPRRGIEGVVVENGSPELFGDFLTKLMAKNAAQGNDITFINAWNEWGEGMHLEPDQKYGLGFLEQINISKNKYHSISLQNHTDNKKIQALQKRSDKFELYLNDLDIWMTLREQHRNLSYLLLEKNIHTIAIYGFGIMGKHLKQELEESNVNCLYIIDRQKEKIHADLPVYSPLETLPNVDSIIVSSYYFISEISLECKYPLISLGDLLHEEYSRLK</sequence>
<dbReference type="EMBL" id="RAYQ01000005">
    <property type="protein sequence ID" value="RKI92363.1"/>
    <property type="molecule type" value="Genomic_DNA"/>
</dbReference>
<keyword evidence="2" id="KW-1185">Reference proteome</keyword>
<organism evidence="1 2">
    <name type="scientific">Parablautia intestinalis</name>
    <dbReference type="NCBI Taxonomy" id="2320100"/>
    <lineage>
        <taxon>Bacteria</taxon>
        <taxon>Bacillati</taxon>
        <taxon>Bacillota</taxon>
        <taxon>Clostridia</taxon>
        <taxon>Lachnospirales</taxon>
        <taxon>Lachnospiraceae</taxon>
        <taxon>Parablautia</taxon>
    </lineage>
</organism>
<dbReference type="CDD" id="cd11579">
    <property type="entry name" value="Glyco_tran_WbsX"/>
    <property type="match status" value="1"/>
</dbReference>
<name>A0A3A9AXS2_9FIRM</name>
<dbReference type="OrthoDB" id="9816424at2"/>
<protein>
    <recommendedName>
        <fullName evidence="3">Glycosyl transferase</fullName>
    </recommendedName>
</protein>
<dbReference type="PANTHER" id="PTHR41244">
    <property type="entry name" value="RHAMNAN SYNTHESIS F"/>
    <property type="match status" value="1"/>
</dbReference>
<dbReference type="Pfam" id="PF14307">
    <property type="entry name" value="Glyco_tran_WbsX"/>
    <property type="match status" value="1"/>
</dbReference>
<dbReference type="Proteomes" id="UP000280696">
    <property type="component" value="Unassembled WGS sequence"/>
</dbReference>
<comment type="caution">
    <text evidence="1">The sequence shown here is derived from an EMBL/GenBank/DDBJ whole genome shotgun (WGS) entry which is preliminary data.</text>
</comment>
<evidence type="ECO:0000313" key="1">
    <source>
        <dbReference type="EMBL" id="RKI92363.1"/>
    </source>
</evidence>
<gene>
    <name evidence="1" type="ORF">D7V94_06690</name>
</gene>
<evidence type="ECO:0000313" key="2">
    <source>
        <dbReference type="Proteomes" id="UP000280696"/>
    </source>
</evidence>
<dbReference type="AlphaFoldDB" id="A0A3A9AXS2"/>
<accession>A0A3A9AXS2</accession>
<dbReference type="InterPro" id="IPR032719">
    <property type="entry name" value="WbsX"/>
</dbReference>
<dbReference type="PANTHER" id="PTHR41244:SF1">
    <property type="entry name" value="GLYCOSYLTRANSFERASE"/>
    <property type="match status" value="1"/>
</dbReference>
<proteinExistence type="predicted"/>